<organism evidence="1 2">
    <name type="scientific">Steinernema glaseri</name>
    <dbReference type="NCBI Taxonomy" id="37863"/>
    <lineage>
        <taxon>Eukaryota</taxon>
        <taxon>Metazoa</taxon>
        <taxon>Ecdysozoa</taxon>
        <taxon>Nematoda</taxon>
        <taxon>Chromadorea</taxon>
        <taxon>Rhabditida</taxon>
        <taxon>Tylenchina</taxon>
        <taxon>Panagrolaimomorpha</taxon>
        <taxon>Strongyloidoidea</taxon>
        <taxon>Steinernematidae</taxon>
        <taxon>Steinernema</taxon>
    </lineage>
</organism>
<sequence length="75" mass="8003">MGNPRSEVWNTNVEKTRSGTIVPAVMKDARILFVLVQPLVSSGVPVKTDLCADGTENASSRANALLILTVLRLPA</sequence>
<dbReference type="Proteomes" id="UP000095287">
    <property type="component" value="Unplaced"/>
</dbReference>
<evidence type="ECO:0000313" key="2">
    <source>
        <dbReference type="WBParaSite" id="L893_g14873.t1"/>
    </source>
</evidence>
<accession>A0A1I7YC37</accession>
<evidence type="ECO:0000313" key="1">
    <source>
        <dbReference type="Proteomes" id="UP000095287"/>
    </source>
</evidence>
<dbReference type="AlphaFoldDB" id="A0A1I7YC37"/>
<reference evidence="2" key="1">
    <citation type="submission" date="2016-11" db="UniProtKB">
        <authorList>
            <consortium name="WormBaseParasite"/>
        </authorList>
    </citation>
    <scope>IDENTIFICATION</scope>
</reference>
<dbReference type="WBParaSite" id="L893_g14873.t1">
    <property type="protein sequence ID" value="L893_g14873.t1"/>
    <property type="gene ID" value="L893_g14873"/>
</dbReference>
<keyword evidence="1" id="KW-1185">Reference proteome</keyword>
<protein>
    <submittedName>
        <fullName evidence="2">Transposase</fullName>
    </submittedName>
</protein>
<name>A0A1I7YC37_9BILA</name>
<proteinExistence type="predicted"/>